<dbReference type="EMBL" id="QQZY01000001">
    <property type="protein sequence ID" value="RDI76010.1"/>
    <property type="molecule type" value="Genomic_DNA"/>
</dbReference>
<dbReference type="RefSeq" id="WP_114794876.1">
    <property type="nucleotide sequence ID" value="NZ_QQZY01000001.1"/>
</dbReference>
<dbReference type="SUPFAM" id="SSF160214">
    <property type="entry name" value="FlaG-like"/>
    <property type="match status" value="1"/>
</dbReference>
<comment type="caution">
    <text evidence="2">The sequence shown here is derived from an EMBL/GenBank/DDBJ whole genome shotgun (WGS) entry which is preliminary data.</text>
</comment>
<dbReference type="InterPro" id="IPR035924">
    <property type="entry name" value="FlaG-like_sf"/>
</dbReference>
<dbReference type="InterPro" id="IPR005186">
    <property type="entry name" value="FlaG"/>
</dbReference>
<evidence type="ECO:0000313" key="2">
    <source>
        <dbReference type="EMBL" id="RDI76010.1"/>
    </source>
</evidence>
<reference evidence="2 3" key="1">
    <citation type="submission" date="2018-07" db="EMBL/GenBank/DDBJ databases">
        <title>High-quality-draft genome sequence of Gaiella occulta.</title>
        <authorList>
            <person name="Severino R."/>
            <person name="Froufe H.J.C."/>
            <person name="Rainey F.A."/>
            <person name="Barroso C."/>
            <person name="Albuquerque L."/>
            <person name="Lobo-Da-Cunha A."/>
            <person name="Da Costa M.S."/>
            <person name="Egas C."/>
        </authorList>
    </citation>
    <scope>NUCLEOTIDE SEQUENCE [LARGE SCALE GENOMIC DNA]</scope>
    <source>
        <strain evidence="2 3">F2-233</strain>
    </source>
</reference>
<feature type="compositionally biased region" description="Low complexity" evidence="1">
    <location>
        <begin position="20"/>
        <end position="31"/>
    </location>
</feature>
<dbReference type="AlphaFoldDB" id="A0A7M2Z138"/>
<accession>A0A7M2Z138</accession>
<proteinExistence type="predicted"/>
<sequence length="118" mass="12423">MNISGFDTVSGRDGSPPPADAAARRATGSAAPPQPPRPEPDAAVMREASRTIERILASRDLHLRFSVEEDAAGPDRIVIELVDESSGGVVRRIPPQTLVTIASGMEDLAGLVVDRQAV</sequence>
<dbReference type="Proteomes" id="UP000254134">
    <property type="component" value="Unassembled WGS sequence"/>
</dbReference>
<name>A0A7M2Z138_9ACTN</name>
<evidence type="ECO:0000313" key="3">
    <source>
        <dbReference type="Proteomes" id="UP000254134"/>
    </source>
</evidence>
<dbReference type="Pfam" id="PF03646">
    <property type="entry name" value="FlaG"/>
    <property type="match status" value="1"/>
</dbReference>
<dbReference type="OrthoDB" id="9806951at2"/>
<gene>
    <name evidence="2" type="ORF">Gocc_0429</name>
</gene>
<dbReference type="Gene3D" id="3.30.160.170">
    <property type="entry name" value="FlaG-like"/>
    <property type="match status" value="1"/>
</dbReference>
<protein>
    <submittedName>
        <fullName evidence="2">FlaG protein</fullName>
    </submittedName>
</protein>
<keyword evidence="3" id="KW-1185">Reference proteome</keyword>
<feature type="region of interest" description="Disordered" evidence="1">
    <location>
        <begin position="1"/>
        <end position="42"/>
    </location>
</feature>
<evidence type="ECO:0000256" key="1">
    <source>
        <dbReference type="SAM" id="MobiDB-lite"/>
    </source>
</evidence>
<reference evidence="3" key="2">
    <citation type="journal article" date="2019" name="MicrobiologyOpen">
        <title>High-quality draft genome sequence of Gaiella occulta isolated from a 150 meter deep mineral water borehole and comparison with the genome sequences of other deep-branching lineages of the phylum Actinobacteria.</title>
        <authorList>
            <person name="Severino R."/>
            <person name="Froufe H.J.C."/>
            <person name="Barroso C."/>
            <person name="Albuquerque L."/>
            <person name="Lobo-da-Cunha A."/>
            <person name="da Costa M.S."/>
            <person name="Egas C."/>
        </authorList>
    </citation>
    <scope>NUCLEOTIDE SEQUENCE [LARGE SCALE GENOMIC DNA]</scope>
    <source>
        <strain evidence="3">F2-233</strain>
    </source>
</reference>
<organism evidence="2 3">
    <name type="scientific">Gaiella occulta</name>
    <dbReference type="NCBI Taxonomy" id="1002870"/>
    <lineage>
        <taxon>Bacteria</taxon>
        <taxon>Bacillati</taxon>
        <taxon>Actinomycetota</taxon>
        <taxon>Thermoleophilia</taxon>
        <taxon>Gaiellales</taxon>
        <taxon>Gaiellaceae</taxon>
        <taxon>Gaiella</taxon>
    </lineage>
</organism>